<dbReference type="PANTHER" id="PTHR21012:SF0">
    <property type="entry name" value="ASPARTATE 1-DECARBOXYLASE"/>
    <property type="match status" value="1"/>
</dbReference>
<dbReference type="HAMAP" id="MF_00446">
    <property type="entry name" value="PanD"/>
    <property type="match status" value="1"/>
</dbReference>
<keyword evidence="8 9" id="KW-0670">Pyruvate</keyword>
<dbReference type="Gene3D" id="2.40.40.20">
    <property type="match status" value="1"/>
</dbReference>
<evidence type="ECO:0000256" key="5">
    <source>
        <dbReference type="ARBA" id="ARBA00023145"/>
    </source>
</evidence>
<evidence type="ECO:0000256" key="3">
    <source>
        <dbReference type="ARBA" id="ARBA00022793"/>
    </source>
</evidence>
<keyword evidence="5 9" id="KW-0865">Zymogen</keyword>
<comment type="similarity">
    <text evidence="9">Belongs to the PanD family.</text>
</comment>
<evidence type="ECO:0000256" key="9">
    <source>
        <dbReference type="HAMAP-Rule" id="MF_00446"/>
    </source>
</evidence>
<dbReference type="UniPathway" id="UPA00028">
    <property type="reaction ID" value="UER00002"/>
</dbReference>
<feature type="chain" id="PRO_5023452808" description="Aspartate 1-decarboxylase alpha chain" evidence="9">
    <location>
        <begin position="24"/>
        <end position="113"/>
    </location>
</feature>
<dbReference type="GO" id="GO:0015940">
    <property type="term" value="P:pantothenate biosynthetic process"/>
    <property type="evidence" value="ECO:0007669"/>
    <property type="project" value="UniProtKB-UniRule"/>
</dbReference>
<dbReference type="PANTHER" id="PTHR21012">
    <property type="entry name" value="ASPARTATE 1-DECARBOXYLASE"/>
    <property type="match status" value="1"/>
</dbReference>
<feature type="active site" description="Schiff-base intermediate with substrate; via pyruvic acid" evidence="9">
    <location>
        <position position="24"/>
    </location>
</feature>
<gene>
    <name evidence="9" type="primary">panD</name>
    <name evidence="10" type="ORF">A2494_01530</name>
</gene>
<dbReference type="EMBL" id="MHLU01000063">
    <property type="protein sequence ID" value="OGZ19205.1"/>
    <property type="molecule type" value="Genomic_DNA"/>
</dbReference>
<evidence type="ECO:0000256" key="4">
    <source>
        <dbReference type="ARBA" id="ARBA00022813"/>
    </source>
</evidence>
<feature type="binding site" evidence="9">
    <location>
        <position position="56"/>
    </location>
    <ligand>
        <name>substrate</name>
    </ligand>
</feature>
<feature type="chain" id="PRO_5023452807" description="Aspartate 1-decarboxylase beta chain" evidence="9">
    <location>
        <begin position="1"/>
        <end position="23"/>
    </location>
</feature>
<keyword evidence="7 9" id="KW-0704">Schiff base</keyword>
<keyword evidence="2 9" id="KW-0566">Pantothenate biosynthesis</keyword>
<comment type="function">
    <text evidence="9">Catalyzes the pyruvoyl-dependent decarboxylation of aspartate to produce beta-alanine.</text>
</comment>
<accession>A0A1G2E0F6</accession>
<dbReference type="GO" id="GO:0006523">
    <property type="term" value="P:alanine biosynthetic process"/>
    <property type="evidence" value="ECO:0007669"/>
    <property type="project" value="InterPro"/>
</dbReference>
<reference evidence="10 11" key="1">
    <citation type="journal article" date="2016" name="Nat. Commun.">
        <title>Thousands of microbial genomes shed light on interconnected biogeochemical processes in an aquifer system.</title>
        <authorList>
            <person name="Anantharaman K."/>
            <person name="Brown C.T."/>
            <person name="Hug L.A."/>
            <person name="Sharon I."/>
            <person name="Castelle C.J."/>
            <person name="Probst A.J."/>
            <person name="Thomas B.C."/>
            <person name="Singh A."/>
            <person name="Wilkins M.J."/>
            <person name="Karaoz U."/>
            <person name="Brodie E.L."/>
            <person name="Williams K.H."/>
            <person name="Hubbard S.S."/>
            <person name="Banfield J.F."/>
        </authorList>
    </citation>
    <scope>NUCLEOTIDE SEQUENCE [LARGE SCALE GENOMIC DNA]</scope>
</reference>
<comment type="cofactor">
    <cofactor evidence="9">
        <name>pyruvate</name>
        <dbReference type="ChEBI" id="CHEBI:15361"/>
    </cofactor>
    <text evidence="9">Binds 1 pyruvoyl group covalently per subunit.</text>
</comment>
<comment type="PTM">
    <text evidence="9">Is synthesized initially as an inactive proenzyme, which is activated by self-cleavage at a specific serine bond to produce a beta-subunit with a hydroxyl group at its C-terminus and an alpha-subunit with a pyruvoyl group at its N-terminus.</text>
</comment>
<sequence length="113" mass="12331">MRFLLRSKIHRATVTEANLEYVGSVTIDALLLEKVGLMEGEKVLVTSVTSGARLETYVIVGEAGSGVICMNGPTAHLIKEGETVVIMGFELTDEPITPKVILVDAKNHFDRYL</sequence>
<dbReference type="CDD" id="cd06919">
    <property type="entry name" value="Asp_decarbox"/>
    <property type="match status" value="1"/>
</dbReference>
<dbReference type="Proteomes" id="UP000178106">
    <property type="component" value="Unassembled WGS sequence"/>
</dbReference>
<comment type="subcellular location">
    <subcellularLocation>
        <location evidence="9">Cytoplasm</location>
    </subcellularLocation>
</comment>
<comment type="catalytic activity">
    <reaction evidence="9">
        <text>L-aspartate + H(+) = beta-alanine + CO2</text>
        <dbReference type="Rhea" id="RHEA:19497"/>
        <dbReference type="ChEBI" id="CHEBI:15378"/>
        <dbReference type="ChEBI" id="CHEBI:16526"/>
        <dbReference type="ChEBI" id="CHEBI:29991"/>
        <dbReference type="ChEBI" id="CHEBI:57966"/>
        <dbReference type="EC" id="4.1.1.11"/>
    </reaction>
</comment>
<feature type="active site" description="Proton donor" evidence="9">
    <location>
        <position position="57"/>
    </location>
</feature>
<keyword evidence="4 9" id="KW-0068">Autocatalytic cleavage</keyword>
<proteinExistence type="inferred from homology"/>
<organism evidence="10 11">
    <name type="scientific">Candidatus Lloydbacteria bacterium RIFOXYC12_FULL_46_25</name>
    <dbReference type="NCBI Taxonomy" id="1798670"/>
    <lineage>
        <taxon>Bacteria</taxon>
        <taxon>Candidatus Lloydiibacteriota</taxon>
    </lineage>
</organism>
<name>A0A1G2E0F6_9BACT</name>
<comment type="pathway">
    <text evidence="9">Cofactor biosynthesis; (R)-pantothenate biosynthesis; beta-alanine from L-aspartate: step 1/1.</text>
</comment>
<dbReference type="InterPro" id="IPR009010">
    <property type="entry name" value="Asp_de-COase-like_dom_sf"/>
</dbReference>
<dbReference type="GO" id="GO:0004068">
    <property type="term" value="F:aspartate 1-decarboxylase activity"/>
    <property type="evidence" value="ECO:0007669"/>
    <property type="project" value="UniProtKB-UniRule"/>
</dbReference>
<dbReference type="GO" id="GO:0005829">
    <property type="term" value="C:cytosol"/>
    <property type="evidence" value="ECO:0007669"/>
    <property type="project" value="TreeGrafter"/>
</dbReference>
<evidence type="ECO:0000256" key="7">
    <source>
        <dbReference type="ARBA" id="ARBA00023270"/>
    </source>
</evidence>
<evidence type="ECO:0000256" key="8">
    <source>
        <dbReference type="ARBA" id="ARBA00023317"/>
    </source>
</evidence>
<feature type="binding site" evidence="9">
    <location>
        <begin position="72"/>
        <end position="74"/>
    </location>
    <ligand>
        <name>substrate</name>
    </ligand>
</feature>
<feature type="modified residue" description="Pyruvic acid (Ser)" evidence="9">
    <location>
        <position position="24"/>
    </location>
</feature>
<evidence type="ECO:0000313" key="11">
    <source>
        <dbReference type="Proteomes" id="UP000178106"/>
    </source>
</evidence>
<evidence type="ECO:0000256" key="1">
    <source>
        <dbReference type="ARBA" id="ARBA00022490"/>
    </source>
</evidence>
<keyword evidence="6 9" id="KW-0456">Lyase</keyword>
<dbReference type="SUPFAM" id="SSF50692">
    <property type="entry name" value="ADC-like"/>
    <property type="match status" value="1"/>
</dbReference>
<keyword evidence="3 9" id="KW-0210">Decarboxylase</keyword>
<dbReference type="NCBIfam" id="TIGR00223">
    <property type="entry name" value="panD"/>
    <property type="match status" value="1"/>
</dbReference>
<comment type="subunit">
    <text evidence="9">Heterooctamer of four alpha and four beta subunits.</text>
</comment>
<comment type="caution">
    <text evidence="10">The sequence shown here is derived from an EMBL/GenBank/DDBJ whole genome shotgun (WGS) entry which is preliminary data.</text>
</comment>
<dbReference type="EC" id="4.1.1.11" evidence="9"/>
<evidence type="ECO:0000313" key="10">
    <source>
        <dbReference type="EMBL" id="OGZ19205.1"/>
    </source>
</evidence>
<dbReference type="Pfam" id="PF02261">
    <property type="entry name" value="Asp_decarbox"/>
    <property type="match status" value="1"/>
</dbReference>
<evidence type="ECO:0000256" key="2">
    <source>
        <dbReference type="ARBA" id="ARBA00022655"/>
    </source>
</evidence>
<evidence type="ECO:0000256" key="6">
    <source>
        <dbReference type="ARBA" id="ARBA00023239"/>
    </source>
</evidence>
<keyword evidence="1 9" id="KW-0963">Cytoplasm</keyword>
<protein>
    <recommendedName>
        <fullName evidence="9">Aspartate 1-decarboxylase</fullName>
        <ecNumber evidence="9">4.1.1.11</ecNumber>
    </recommendedName>
    <alternativeName>
        <fullName evidence="9">Aspartate alpha-decarboxylase</fullName>
    </alternativeName>
    <component>
        <recommendedName>
            <fullName evidence="9">Aspartate 1-decarboxylase beta chain</fullName>
        </recommendedName>
    </component>
    <component>
        <recommendedName>
            <fullName evidence="9">Aspartate 1-decarboxylase alpha chain</fullName>
        </recommendedName>
    </component>
</protein>
<dbReference type="AlphaFoldDB" id="A0A1G2E0F6"/>
<dbReference type="InterPro" id="IPR003190">
    <property type="entry name" value="Asp_decarbox"/>
</dbReference>